<dbReference type="InterPro" id="IPR050695">
    <property type="entry name" value="N-acetylmuramoyl_amidase_3"/>
</dbReference>
<evidence type="ECO:0000313" key="3">
    <source>
        <dbReference type="EMBL" id="SKC68477.1"/>
    </source>
</evidence>
<evidence type="ECO:0000313" key="5">
    <source>
        <dbReference type="EMBL" id="SKC80229.1"/>
    </source>
</evidence>
<dbReference type="SUPFAM" id="SSF53187">
    <property type="entry name" value="Zn-dependent exopeptidases"/>
    <property type="match status" value="1"/>
</dbReference>
<dbReference type="RefSeq" id="WP_079491557.1">
    <property type="nucleotide sequence ID" value="NZ_FUZT01000005.1"/>
</dbReference>
<evidence type="ECO:0000256" key="1">
    <source>
        <dbReference type="ARBA" id="ARBA00022801"/>
    </source>
</evidence>
<dbReference type="CDD" id="cd02696">
    <property type="entry name" value="MurNAc-LAA"/>
    <property type="match status" value="1"/>
</dbReference>
<dbReference type="PANTHER" id="PTHR30404:SF0">
    <property type="entry name" value="N-ACETYLMURAMOYL-L-ALANINE AMIDASE AMIC"/>
    <property type="match status" value="1"/>
</dbReference>
<keyword evidence="6" id="KW-1185">Reference proteome</keyword>
<dbReference type="OrthoDB" id="5344211at2"/>
<dbReference type="GO" id="GO:0008745">
    <property type="term" value="F:N-acetylmuramoyl-L-alanine amidase activity"/>
    <property type="evidence" value="ECO:0007669"/>
    <property type="project" value="InterPro"/>
</dbReference>
<dbReference type="EMBL" id="FUZT01000006">
    <property type="protein sequence ID" value="SKC71633.1"/>
    <property type="molecule type" value="Genomic_DNA"/>
</dbReference>
<reference evidence="5 6" key="1">
    <citation type="submission" date="2017-02" db="EMBL/GenBank/DDBJ databases">
        <authorList>
            <person name="Peterson S.W."/>
        </authorList>
    </citation>
    <scope>NUCLEOTIDE SEQUENCE [LARGE SCALE GENOMIC DNA]</scope>
    <source>
        <strain evidence="5 6">M1</strain>
    </source>
</reference>
<protein>
    <submittedName>
        <fullName evidence="5">N-acetylmuramoyl-L-alanine amidase</fullName>
    </submittedName>
</protein>
<proteinExistence type="predicted"/>
<evidence type="ECO:0000313" key="4">
    <source>
        <dbReference type="EMBL" id="SKC71633.1"/>
    </source>
</evidence>
<dbReference type="GO" id="GO:0030288">
    <property type="term" value="C:outer membrane-bounded periplasmic space"/>
    <property type="evidence" value="ECO:0007669"/>
    <property type="project" value="TreeGrafter"/>
</dbReference>
<dbReference type="EMBL" id="FUZT01000008">
    <property type="protein sequence ID" value="SKC80229.1"/>
    <property type="molecule type" value="Genomic_DNA"/>
</dbReference>
<dbReference type="Gene3D" id="3.40.630.40">
    <property type="entry name" value="Zn-dependent exopeptidases"/>
    <property type="match status" value="1"/>
</dbReference>
<dbReference type="STRING" id="36842.SAMN02194393_02151"/>
<dbReference type="EMBL" id="FUZT01000005">
    <property type="protein sequence ID" value="SKC68477.1"/>
    <property type="molecule type" value="Genomic_DNA"/>
</dbReference>
<accession>A0A1T5LXA0</accession>
<name>A0A1T5LXA0_9FIRM</name>
<dbReference type="SMART" id="SM00646">
    <property type="entry name" value="Ami_3"/>
    <property type="match status" value="1"/>
</dbReference>
<organism evidence="5 6">
    <name type="scientific">Maledivibacter halophilus</name>
    <dbReference type="NCBI Taxonomy" id="36842"/>
    <lineage>
        <taxon>Bacteria</taxon>
        <taxon>Bacillati</taxon>
        <taxon>Bacillota</taxon>
        <taxon>Clostridia</taxon>
        <taxon>Peptostreptococcales</taxon>
        <taxon>Caminicellaceae</taxon>
        <taxon>Maledivibacter</taxon>
    </lineage>
</organism>
<sequence length="241" mass="27812">MKIAIDVGHGIDTYPPSKGIGDFAEFSFNNEVGKLAKEILEHNGFEVYLSQPFDSKEVPLKIRSSNINKEKCDIGFSIHADAASDEDVAGHHAFYWHTSPKGKVLALKWLKYADETLPNKSRGIRACIPRTWTDFHIVRRTNCPFILMEHGYFTNKHERENLLKSLEFQKKCALAIGKTACEYFDIEFKNPWTERWGEIYINELSQKKIIDSSHDSSEEVTWDEMAAVICRILERIERLEK</sequence>
<evidence type="ECO:0000313" key="6">
    <source>
        <dbReference type="Proteomes" id="UP000190285"/>
    </source>
</evidence>
<gene>
    <name evidence="3" type="ORF">SAMN02194393_02151</name>
    <name evidence="4" type="ORF">SAMN02194393_02501</name>
    <name evidence="5" type="ORF">SAMN02194393_03462</name>
</gene>
<keyword evidence="1" id="KW-0378">Hydrolase</keyword>
<feature type="domain" description="MurNAc-LAA" evidence="2">
    <location>
        <begin position="64"/>
        <end position="181"/>
    </location>
</feature>
<evidence type="ECO:0000259" key="2">
    <source>
        <dbReference type="SMART" id="SM00646"/>
    </source>
</evidence>
<dbReference type="AlphaFoldDB" id="A0A1T5LXA0"/>
<dbReference type="GO" id="GO:0009253">
    <property type="term" value="P:peptidoglycan catabolic process"/>
    <property type="evidence" value="ECO:0007669"/>
    <property type="project" value="InterPro"/>
</dbReference>
<dbReference type="Proteomes" id="UP000190285">
    <property type="component" value="Unassembled WGS sequence"/>
</dbReference>
<dbReference type="Pfam" id="PF01520">
    <property type="entry name" value="Amidase_3"/>
    <property type="match status" value="1"/>
</dbReference>
<dbReference type="InterPro" id="IPR002508">
    <property type="entry name" value="MurNAc-LAA_cat"/>
</dbReference>
<dbReference type="PANTHER" id="PTHR30404">
    <property type="entry name" value="N-ACETYLMURAMOYL-L-ALANINE AMIDASE"/>
    <property type="match status" value="1"/>
</dbReference>